<evidence type="ECO:0000313" key="1">
    <source>
        <dbReference type="EMBL" id="MBB3139257.1"/>
    </source>
</evidence>
<gene>
    <name evidence="1" type="ORF">FHR96_000103</name>
</gene>
<evidence type="ECO:0000313" key="2">
    <source>
        <dbReference type="Proteomes" id="UP000525987"/>
    </source>
</evidence>
<dbReference type="Proteomes" id="UP000525987">
    <property type="component" value="Unassembled WGS sequence"/>
</dbReference>
<dbReference type="EMBL" id="JACHXM010000001">
    <property type="protein sequence ID" value="MBB3139257.1"/>
    <property type="molecule type" value="Genomic_DNA"/>
</dbReference>
<protein>
    <recommendedName>
        <fullName evidence="3">PD-(D/E)XK motif protein</fullName>
    </recommendedName>
</protein>
<proteinExistence type="predicted"/>
<dbReference type="InterPro" id="IPR025534">
    <property type="entry name" value="DUF4420"/>
</dbReference>
<dbReference type="RefSeq" id="WP_246392688.1">
    <property type="nucleotide sequence ID" value="NZ_JACHXM010000001.1"/>
</dbReference>
<dbReference type="AlphaFoldDB" id="A0A7W5BUA8"/>
<evidence type="ECO:0008006" key="3">
    <source>
        <dbReference type="Google" id="ProtNLM"/>
    </source>
</evidence>
<organism evidence="1 2">
    <name type="scientific">Halomonas organivorans</name>
    <dbReference type="NCBI Taxonomy" id="257772"/>
    <lineage>
        <taxon>Bacteria</taxon>
        <taxon>Pseudomonadati</taxon>
        <taxon>Pseudomonadota</taxon>
        <taxon>Gammaproteobacteria</taxon>
        <taxon>Oceanospirillales</taxon>
        <taxon>Halomonadaceae</taxon>
        <taxon>Halomonas</taxon>
    </lineage>
</organism>
<comment type="caution">
    <text evidence="1">The sequence shown here is derived from an EMBL/GenBank/DDBJ whole genome shotgun (WGS) entry which is preliminary data.</text>
</comment>
<accession>A0A7W5BUA8</accession>
<dbReference type="Pfam" id="PF14390">
    <property type="entry name" value="DUF4420"/>
    <property type="match status" value="1"/>
</dbReference>
<keyword evidence="2" id="KW-1185">Reference proteome</keyword>
<sequence>MTMTSRITPWEHIAEPRSDYNVRRVADTTGIPFYWGKDTAGRCLLIIELEGDHTAQYRRDVTRLNGISVDLRNGDNESQQRLVLALSRNIDSDLFLGLCETLISSLASVTDSTIALSVTLQHLKRWKAFLAGKKARLLTNEEIRGLFAELYVLRQLYLHRLTQDEAIDAWCGADDSHQDFILGNVAIEVKSLSGRERSSVRISSEDQLEALVDSLFLMTVRLIDMPDAESARSLNDMVALIEQELITAEAIEKFSDKIAGCGYAALADYDRPRFTVGSTNGYTVTEQFPRLIRSRIPQGLSHVAYDIQLEAIAPFSCEDIEIFGRP</sequence>
<name>A0A7W5BUA8_9GAMM</name>
<reference evidence="1 2" key="1">
    <citation type="submission" date="2020-08" db="EMBL/GenBank/DDBJ databases">
        <title>Genomic Encyclopedia of Type Strains, Phase III (KMG-III): the genomes of soil and plant-associated and newly described type strains.</title>
        <authorList>
            <person name="Whitman W."/>
        </authorList>
    </citation>
    <scope>NUCLEOTIDE SEQUENCE [LARGE SCALE GENOMIC DNA]</scope>
    <source>
        <strain evidence="1 2">CECT 5995</strain>
    </source>
</reference>